<evidence type="ECO:0000313" key="3">
    <source>
        <dbReference type="Proteomes" id="UP000649617"/>
    </source>
</evidence>
<comment type="caution">
    <text evidence="2">The sequence shown here is derived from an EMBL/GenBank/DDBJ whole genome shotgun (WGS) entry which is preliminary data.</text>
</comment>
<evidence type="ECO:0000313" key="2">
    <source>
        <dbReference type="EMBL" id="CAE7406329.1"/>
    </source>
</evidence>
<feature type="region of interest" description="Disordered" evidence="1">
    <location>
        <begin position="17"/>
        <end position="38"/>
    </location>
</feature>
<gene>
    <name evidence="2" type="primary">rbcL</name>
    <name evidence="2" type="ORF">SPIL2461_LOCUS10025</name>
</gene>
<organism evidence="2 3">
    <name type="scientific">Symbiodinium pilosum</name>
    <name type="common">Dinoflagellate</name>
    <dbReference type="NCBI Taxonomy" id="2952"/>
    <lineage>
        <taxon>Eukaryota</taxon>
        <taxon>Sar</taxon>
        <taxon>Alveolata</taxon>
        <taxon>Dinophyceae</taxon>
        <taxon>Suessiales</taxon>
        <taxon>Symbiodiniaceae</taxon>
        <taxon>Symbiodinium</taxon>
    </lineage>
</organism>
<accession>A0A812QVL9</accession>
<dbReference type="Proteomes" id="UP000649617">
    <property type="component" value="Unassembled WGS sequence"/>
</dbReference>
<sequence length="100" mass="10021">GLALLNAATDAFVAAPREAKAPTLRGSSRSQAQAQSPGVSSLSALAAGGAVAAAVATGRPGRQTRSSLLPTSVKENRVACKALDQSSRYADLSLDEATLV</sequence>
<name>A0A812QVL9_SYMPI</name>
<feature type="non-terminal residue" evidence="2">
    <location>
        <position position="1"/>
    </location>
</feature>
<proteinExistence type="predicted"/>
<reference evidence="2" key="1">
    <citation type="submission" date="2021-02" db="EMBL/GenBank/DDBJ databases">
        <authorList>
            <person name="Dougan E. K."/>
            <person name="Rhodes N."/>
            <person name="Thang M."/>
            <person name="Chan C."/>
        </authorList>
    </citation>
    <scope>NUCLEOTIDE SEQUENCE</scope>
</reference>
<feature type="compositionally biased region" description="Low complexity" evidence="1">
    <location>
        <begin position="27"/>
        <end position="38"/>
    </location>
</feature>
<feature type="non-terminal residue" evidence="2">
    <location>
        <position position="100"/>
    </location>
</feature>
<dbReference type="EMBL" id="CAJNIZ010018096">
    <property type="protein sequence ID" value="CAE7406329.1"/>
    <property type="molecule type" value="Genomic_DNA"/>
</dbReference>
<protein>
    <submittedName>
        <fullName evidence="2">RbcL protein</fullName>
    </submittedName>
</protein>
<keyword evidence="3" id="KW-1185">Reference proteome</keyword>
<evidence type="ECO:0000256" key="1">
    <source>
        <dbReference type="SAM" id="MobiDB-lite"/>
    </source>
</evidence>
<dbReference type="AlphaFoldDB" id="A0A812QVL9"/>